<feature type="transmembrane region" description="Helical" evidence="1">
    <location>
        <begin position="273"/>
        <end position="295"/>
    </location>
</feature>
<name>A0A366F7J9_9HYPH</name>
<evidence type="ECO:0000313" key="5">
    <source>
        <dbReference type="Proteomes" id="UP000253529"/>
    </source>
</evidence>
<dbReference type="Pfam" id="PF19040">
    <property type="entry name" value="SGNH"/>
    <property type="match status" value="1"/>
</dbReference>
<evidence type="ECO:0000259" key="3">
    <source>
        <dbReference type="Pfam" id="PF19040"/>
    </source>
</evidence>
<dbReference type="PANTHER" id="PTHR23028">
    <property type="entry name" value="ACETYLTRANSFERASE"/>
    <property type="match status" value="1"/>
</dbReference>
<sequence length="684" mass="73795">MDQPLDTPDIAAARAGRDLGFRPDINGLRALAVIGVVVFHADRAILPGGFAGVDVFFVISGFLISRIILSECAAGRFSLAMFYAKRARRILPALLVVVAAVWIVGWFRAAPTQFRDIGGGMLGNSYFTVNFWLLRLAGVGGYFGTDSATKPLLHLWSLSIEEQFYLVWSVLTAALHRLAPRLLPFAILAIFVASFAYCVFLTPVDPIGAFYLPWARAWELALGALLAYREVFLPAPRPSRLRADVGAGLGVALIVTAYFVLSEALPFPGWRAAIPTLGCALVIASPGSRIGAIALGNRGAGFFGLISYPLYLWHWPLFAFAHAWPGVIPTRAVLFALAAAAVALADLTYRFVERPAAALFRRRPYALAIGLVAALAATGVVGRLTYDSKGFPGRFPPLVTRVFNFSANGADGDPLMSCFYQRDDRAYPLDEERRRAAAFFEAHRCGVPRDPSRPTILVVGDSHAAHLFSGLTRTYGDRANVVALAAVFCVPLVEHVDMDQGVAGTPRCRAINDDVFSRIRRIRPDVLVVGGYFSQYDHEANWRYPGFLDAMVAGARTLHADGVGSIVIAGEVPTWAPVLPILVGRDLLESGSAAEFSPIGVRPDSLDTDRALAAKDWGPGVVYVSQADKLCGADGCRRLVGRDLPDDLLAVDYGHYSVRGSRFAVETILAPAIDAALAAARPAR</sequence>
<accession>A0A366F7J9</accession>
<keyword evidence="5" id="KW-1185">Reference proteome</keyword>
<dbReference type="InterPro" id="IPR002656">
    <property type="entry name" value="Acyl_transf_3_dom"/>
</dbReference>
<dbReference type="GO" id="GO:0016747">
    <property type="term" value="F:acyltransferase activity, transferring groups other than amino-acyl groups"/>
    <property type="evidence" value="ECO:0007669"/>
    <property type="project" value="InterPro"/>
</dbReference>
<feature type="transmembrane region" description="Helical" evidence="1">
    <location>
        <begin position="45"/>
        <end position="69"/>
    </location>
</feature>
<evidence type="ECO:0000313" key="4">
    <source>
        <dbReference type="EMBL" id="RBP10597.1"/>
    </source>
</evidence>
<organism evidence="4 5">
    <name type="scientific">Roseiarcus fermentans</name>
    <dbReference type="NCBI Taxonomy" id="1473586"/>
    <lineage>
        <taxon>Bacteria</taxon>
        <taxon>Pseudomonadati</taxon>
        <taxon>Pseudomonadota</taxon>
        <taxon>Alphaproteobacteria</taxon>
        <taxon>Hyphomicrobiales</taxon>
        <taxon>Roseiarcaceae</taxon>
        <taxon>Roseiarcus</taxon>
    </lineage>
</organism>
<evidence type="ECO:0000259" key="2">
    <source>
        <dbReference type="Pfam" id="PF01757"/>
    </source>
</evidence>
<dbReference type="InterPro" id="IPR043968">
    <property type="entry name" value="SGNH"/>
</dbReference>
<feature type="transmembrane region" description="Helical" evidence="1">
    <location>
        <begin position="182"/>
        <end position="204"/>
    </location>
</feature>
<keyword evidence="1" id="KW-0472">Membrane</keyword>
<reference evidence="4 5" key="1">
    <citation type="submission" date="2018-06" db="EMBL/GenBank/DDBJ databases">
        <title>Genomic Encyclopedia of Type Strains, Phase IV (KMG-IV): sequencing the most valuable type-strain genomes for metagenomic binning, comparative biology and taxonomic classification.</title>
        <authorList>
            <person name="Goeker M."/>
        </authorList>
    </citation>
    <scope>NUCLEOTIDE SEQUENCE [LARGE SCALE GENOMIC DNA]</scope>
    <source>
        <strain evidence="4 5">DSM 24875</strain>
    </source>
</reference>
<feature type="transmembrane region" description="Helical" evidence="1">
    <location>
        <begin position="241"/>
        <end position="261"/>
    </location>
</feature>
<feature type="transmembrane region" description="Helical" evidence="1">
    <location>
        <begin position="210"/>
        <end position="229"/>
    </location>
</feature>
<dbReference type="Pfam" id="PF01757">
    <property type="entry name" value="Acyl_transf_3"/>
    <property type="match status" value="1"/>
</dbReference>
<feature type="domain" description="Acyltransferase 3" evidence="2">
    <location>
        <begin position="24"/>
        <end position="349"/>
    </location>
</feature>
<evidence type="ECO:0000256" key="1">
    <source>
        <dbReference type="SAM" id="Phobius"/>
    </source>
</evidence>
<protein>
    <submittedName>
        <fullName evidence="4">Peptidoglycan/LPS O-acetylase OafA/YrhL</fullName>
    </submittedName>
</protein>
<dbReference type="PANTHER" id="PTHR23028:SF53">
    <property type="entry name" value="ACYL_TRANSF_3 DOMAIN-CONTAINING PROTEIN"/>
    <property type="match status" value="1"/>
</dbReference>
<feature type="transmembrane region" description="Helical" evidence="1">
    <location>
        <begin position="302"/>
        <end position="321"/>
    </location>
</feature>
<dbReference type="GO" id="GO:0009103">
    <property type="term" value="P:lipopolysaccharide biosynthetic process"/>
    <property type="evidence" value="ECO:0007669"/>
    <property type="project" value="TreeGrafter"/>
</dbReference>
<dbReference type="EMBL" id="QNRK01000018">
    <property type="protein sequence ID" value="RBP10597.1"/>
    <property type="molecule type" value="Genomic_DNA"/>
</dbReference>
<dbReference type="GO" id="GO:0016020">
    <property type="term" value="C:membrane"/>
    <property type="evidence" value="ECO:0007669"/>
    <property type="project" value="TreeGrafter"/>
</dbReference>
<dbReference type="AlphaFoldDB" id="A0A366F7J9"/>
<dbReference type="RefSeq" id="WP_170153248.1">
    <property type="nucleotide sequence ID" value="NZ_QNRK01000018.1"/>
</dbReference>
<feature type="transmembrane region" description="Helical" evidence="1">
    <location>
        <begin position="90"/>
        <end position="107"/>
    </location>
</feature>
<feature type="transmembrane region" description="Helical" evidence="1">
    <location>
        <begin position="364"/>
        <end position="386"/>
    </location>
</feature>
<gene>
    <name evidence="4" type="ORF">DFR50_11883</name>
</gene>
<dbReference type="Proteomes" id="UP000253529">
    <property type="component" value="Unassembled WGS sequence"/>
</dbReference>
<feature type="domain" description="SGNH" evidence="3">
    <location>
        <begin position="442"/>
        <end position="666"/>
    </location>
</feature>
<keyword evidence="1" id="KW-1133">Transmembrane helix</keyword>
<proteinExistence type="predicted"/>
<comment type="caution">
    <text evidence="4">The sequence shown here is derived from an EMBL/GenBank/DDBJ whole genome shotgun (WGS) entry which is preliminary data.</text>
</comment>
<feature type="transmembrane region" description="Helical" evidence="1">
    <location>
        <begin position="333"/>
        <end position="352"/>
    </location>
</feature>
<keyword evidence="1" id="KW-0812">Transmembrane</keyword>
<dbReference type="InterPro" id="IPR050879">
    <property type="entry name" value="Acyltransferase_3"/>
</dbReference>
<feature type="transmembrane region" description="Helical" evidence="1">
    <location>
        <begin position="127"/>
        <end position="145"/>
    </location>
</feature>